<dbReference type="Proteomes" id="UP000006890">
    <property type="component" value="Chromosome"/>
</dbReference>
<feature type="domain" description="Carbohydrate kinase PfkB" evidence="6">
    <location>
        <begin position="2"/>
        <end position="297"/>
    </location>
</feature>
<keyword evidence="3" id="KW-0547">Nucleotide-binding</keyword>
<evidence type="ECO:0000256" key="3">
    <source>
        <dbReference type="ARBA" id="ARBA00022741"/>
    </source>
</evidence>
<dbReference type="AlphaFoldDB" id="E4QDC5"/>
<name>E4QDC5_CALH1</name>
<reference evidence="7 8" key="2">
    <citation type="journal article" date="2011" name="J. Bacteriol.">
        <title>Complete genome sequences for the anaerobic, extremely thermophilic plant biomass-degrading bacteria Caldicellulosiruptor hydrothermalis, Caldicellulosiruptor kristjanssonii, Caldicellulosiruptor kronotskyensis, Caldicellulosiruptor owensenis, and Caldicellulosiruptor lactoaceticus.</title>
        <authorList>
            <person name="Blumer-Schuette S.E."/>
            <person name="Ozdemir I."/>
            <person name="Mistry D."/>
            <person name="Lucas S."/>
            <person name="Lapidus A."/>
            <person name="Cheng J.F."/>
            <person name="Goodwin L.A."/>
            <person name="Pitluck S."/>
            <person name="Land M.L."/>
            <person name="Hauser L.J."/>
            <person name="Woyke T."/>
            <person name="Mikhailova N."/>
            <person name="Pati A."/>
            <person name="Kyrpides N.C."/>
            <person name="Ivanova N."/>
            <person name="Detter J.C."/>
            <person name="Walston-Davenport K."/>
            <person name="Han S."/>
            <person name="Adams M.W."/>
            <person name="Kelly R.M."/>
        </authorList>
    </citation>
    <scope>NUCLEOTIDE SEQUENCE [LARGE SCALE GENOMIC DNA]</scope>
    <source>
        <strain evidence="8">DSM 18901 / VKM B-2411 / 108</strain>
    </source>
</reference>
<dbReference type="HOGENOM" id="CLU_027634_6_1_9"/>
<dbReference type="eggNOG" id="COG0524">
    <property type="taxonomic scope" value="Bacteria"/>
</dbReference>
<dbReference type="Pfam" id="PF00294">
    <property type="entry name" value="PfkB"/>
    <property type="match status" value="1"/>
</dbReference>
<evidence type="ECO:0000256" key="4">
    <source>
        <dbReference type="ARBA" id="ARBA00022777"/>
    </source>
</evidence>
<dbReference type="GO" id="GO:0005524">
    <property type="term" value="F:ATP binding"/>
    <property type="evidence" value="ECO:0007669"/>
    <property type="project" value="UniProtKB-KW"/>
</dbReference>
<dbReference type="EMBL" id="CP002219">
    <property type="protein sequence ID" value="ADQ06420.1"/>
    <property type="molecule type" value="Genomic_DNA"/>
</dbReference>
<dbReference type="RefSeq" id="WP_013402622.1">
    <property type="nucleotide sequence ID" value="NC_014652.1"/>
</dbReference>
<reference key="1">
    <citation type="submission" date="2010-09" db="EMBL/GenBank/DDBJ databases">
        <title>Complete sequence of Caldicellulosiruptor hydrothermalis 108.</title>
        <authorList>
            <consortium name="US DOE Joint Genome Institute"/>
            <person name="Lucas S."/>
            <person name="Copeland A."/>
            <person name="Lapidus A."/>
            <person name="Cheng J.-F."/>
            <person name="Bruce D."/>
            <person name="Goodwin L."/>
            <person name="Pitluck S."/>
            <person name="Davenport K."/>
            <person name="Detter J.C."/>
            <person name="Han C."/>
            <person name="Tapia R."/>
            <person name="Land M."/>
            <person name="Hauser L."/>
            <person name="Chang Y.-J."/>
            <person name="Jeffries C."/>
            <person name="Kyrpides N."/>
            <person name="Ivanova N."/>
            <person name="Mikhailova N."/>
            <person name="Blumer-Schuette S.E."/>
            <person name="Kelly R.M."/>
            <person name="Woyke T."/>
        </authorList>
    </citation>
    <scope>NUCLEOTIDE SEQUENCE</scope>
    <source>
        <strain>108</strain>
    </source>
</reference>
<dbReference type="PANTHER" id="PTHR43085">
    <property type="entry name" value="HEXOKINASE FAMILY MEMBER"/>
    <property type="match status" value="1"/>
</dbReference>
<dbReference type="PROSITE" id="PS00583">
    <property type="entry name" value="PFKB_KINASES_1"/>
    <property type="match status" value="1"/>
</dbReference>
<proteinExistence type="inferred from homology"/>
<dbReference type="InterPro" id="IPR050306">
    <property type="entry name" value="PfkB_Carbo_kinase"/>
</dbReference>
<protein>
    <submittedName>
        <fullName evidence="7">PfkB domain protein</fullName>
    </submittedName>
</protein>
<dbReference type="InterPro" id="IPR011611">
    <property type="entry name" value="PfkB_dom"/>
</dbReference>
<dbReference type="STRING" id="632292.Calhy_0682"/>
<dbReference type="OrthoDB" id="9813569at2"/>
<gene>
    <name evidence="7" type="ordered locus">Calhy_0682</name>
</gene>
<keyword evidence="4" id="KW-0418">Kinase</keyword>
<dbReference type="KEGG" id="chd:Calhy_0682"/>
<keyword evidence="5" id="KW-0067">ATP-binding</keyword>
<evidence type="ECO:0000313" key="8">
    <source>
        <dbReference type="Proteomes" id="UP000006890"/>
    </source>
</evidence>
<dbReference type="InterPro" id="IPR002173">
    <property type="entry name" value="Carboh/pur_kinase_PfkB_CS"/>
</dbReference>
<comment type="similarity">
    <text evidence="1">Belongs to the carbohydrate kinase PfkB family.</text>
</comment>
<evidence type="ECO:0000256" key="1">
    <source>
        <dbReference type="ARBA" id="ARBA00010688"/>
    </source>
</evidence>
<dbReference type="SUPFAM" id="SSF53613">
    <property type="entry name" value="Ribokinase-like"/>
    <property type="match status" value="1"/>
</dbReference>
<evidence type="ECO:0000259" key="6">
    <source>
        <dbReference type="Pfam" id="PF00294"/>
    </source>
</evidence>
<accession>E4QDC5</accession>
<dbReference type="InterPro" id="IPR029056">
    <property type="entry name" value="Ribokinase-like"/>
</dbReference>
<organism evidence="7 8">
    <name type="scientific">Caldicellulosiruptor hydrothermalis (strain DSM 18901 / VKM B-2411 / 108)</name>
    <dbReference type="NCBI Taxonomy" id="632292"/>
    <lineage>
        <taxon>Bacteria</taxon>
        <taxon>Bacillati</taxon>
        <taxon>Bacillota</taxon>
        <taxon>Bacillota incertae sedis</taxon>
        <taxon>Caldicellulosiruptorales</taxon>
        <taxon>Caldicellulosiruptoraceae</taxon>
        <taxon>Caldicellulosiruptor</taxon>
    </lineage>
</organism>
<sequence length="316" mass="35189">MSIVCFGEALIDFLNVEGNLFEANIGGGPTNVAGAIAKWGGKTFLISKVGNDMFGRMIKNKLEEIGVDVSGLKITDQYFTTLAFVKVDERGERSFSFSRKHGADVYITPDEIEEEIIKSSKILHFSSLSMTHNTNRKTTFHILEIAKNNGLLISYDPNFREPLWESKNLAIDTIMLPIKLGYVDILKVSLEEVNLYALYPEDFYQMIKDKVKLLFVTMGEKGTIVFCGGNKERVPSIEVTAVDTTGCGDCFMALILFEIWKIGTLKDISFGKLIEITRKANVAGALCATKKGALPAVPDYNEIERVLSKPNTNFER</sequence>
<dbReference type="GO" id="GO:0016301">
    <property type="term" value="F:kinase activity"/>
    <property type="evidence" value="ECO:0007669"/>
    <property type="project" value="UniProtKB-KW"/>
</dbReference>
<dbReference type="CDD" id="cd01167">
    <property type="entry name" value="bac_FRK"/>
    <property type="match status" value="1"/>
</dbReference>
<evidence type="ECO:0000256" key="2">
    <source>
        <dbReference type="ARBA" id="ARBA00022679"/>
    </source>
</evidence>
<keyword evidence="2" id="KW-0808">Transferase</keyword>
<dbReference type="PANTHER" id="PTHR43085:SF1">
    <property type="entry name" value="PSEUDOURIDINE KINASE-RELATED"/>
    <property type="match status" value="1"/>
</dbReference>
<evidence type="ECO:0000256" key="5">
    <source>
        <dbReference type="ARBA" id="ARBA00022840"/>
    </source>
</evidence>
<evidence type="ECO:0000313" key="7">
    <source>
        <dbReference type="EMBL" id="ADQ06420.1"/>
    </source>
</evidence>
<keyword evidence="8" id="KW-1185">Reference proteome</keyword>
<dbReference type="Gene3D" id="3.40.1190.20">
    <property type="match status" value="1"/>
</dbReference>